<evidence type="ECO:0000256" key="1">
    <source>
        <dbReference type="ARBA" id="ARBA00004496"/>
    </source>
</evidence>
<keyword evidence="7" id="KW-1185">Reference proteome</keyword>
<feature type="region of interest" description="Disordered" evidence="5">
    <location>
        <begin position="23"/>
        <end position="136"/>
    </location>
</feature>
<feature type="compositionally biased region" description="Low complexity" evidence="5">
    <location>
        <begin position="41"/>
        <end position="56"/>
    </location>
</feature>
<dbReference type="GO" id="GO:0005737">
    <property type="term" value="C:cytoplasm"/>
    <property type="evidence" value="ECO:0007669"/>
    <property type="project" value="UniProtKB-SubCell"/>
</dbReference>
<organism evidence="6 7">
    <name type="scientific">Castilleja foliolosa</name>
    <dbReference type="NCBI Taxonomy" id="1961234"/>
    <lineage>
        <taxon>Eukaryota</taxon>
        <taxon>Viridiplantae</taxon>
        <taxon>Streptophyta</taxon>
        <taxon>Embryophyta</taxon>
        <taxon>Tracheophyta</taxon>
        <taxon>Spermatophyta</taxon>
        <taxon>Magnoliopsida</taxon>
        <taxon>eudicotyledons</taxon>
        <taxon>Gunneridae</taxon>
        <taxon>Pentapetalae</taxon>
        <taxon>asterids</taxon>
        <taxon>lamiids</taxon>
        <taxon>Lamiales</taxon>
        <taxon>Orobanchaceae</taxon>
        <taxon>Pedicularideae</taxon>
        <taxon>Castillejinae</taxon>
        <taxon>Castilleja</taxon>
    </lineage>
</organism>
<evidence type="ECO:0000256" key="3">
    <source>
        <dbReference type="ARBA" id="ARBA00022490"/>
    </source>
</evidence>
<dbReference type="PANTHER" id="PTHR13105">
    <property type="entry name" value="MYELOID LEUKEMIA FACTOR"/>
    <property type="match status" value="1"/>
</dbReference>
<evidence type="ECO:0000256" key="4">
    <source>
        <dbReference type="ARBA" id="ARBA00022553"/>
    </source>
</evidence>
<evidence type="ECO:0000313" key="7">
    <source>
        <dbReference type="Proteomes" id="UP001632038"/>
    </source>
</evidence>
<feature type="compositionally biased region" description="Basic and acidic residues" evidence="5">
    <location>
        <begin position="102"/>
        <end position="130"/>
    </location>
</feature>
<feature type="compositionally biased region" description="Basic and acidic residues" evidence="5">
    <location>
        <begin position="186"/>
        <end position="199"/>
    </location>
</feature>
<dbReference type="InterPro" id="IPR019376">
    <property type="entry name" value="Myeloid_leukemia_factor"/>
</dbReference>
<evidence type="ECO:0000313" key="6">
    <source>
        <dbReference type="EMBL" id="KAL3616548.1"/>
    </source>
</evidence>
<name>A0ABD3BH60_9LAMI</name>
<feature type="region of interest" description="Disordered" evidence="5">
    <location>
        <begin position="157"/>
        <end position="199"/>
    </location>
</feature>
<keyword evidence="3" id="KW-0963">Cytoplasm</keyword>
<evidence type="ECO:0000256" key="2">
    <source>
        <dbReference type="ARBA" id="ARBA00008332"/>
    </source>
</evidence>
<evidence type="ECO:0000256" key="5">
    <source>
        <dbReference type="SAM" id="MobiDB-lite"/>
    </source>
</evidence>
<dbReference type="Pfam" id="PF10248">
    <property type="entry name" value="Mlf1IP"/>
    <property type="match status" value="1"/>
</dbReference>
<comment type="caution">
    <text evidence="6">The sequence shown here is derived from an EMBL/GenBank/DDBJ whole genome shotgun (WGS) entry which is preliminary data.</text>
</comment>
<comment type="similarity">
    <text evidence="2">Belongs to the MLF family.</text>
</comment>
<accession>A0ABD3BH60</accession>
<gene>
    <name evidence="6" type="ORF">CASFOL_039938</name>
</gene>
<dbReference type="Proteomes" id="UP001632038">
    <property type="component" value="Unassembled WGS sequence"/>
</dbReference>
<reference evidence="7" key="1">
    <citation type="journal article" date="2024" name="IScience">
        <title>Strigolactones Initiate the Formation of Haustorium-like Structures in Castilleja.</title>
        <authorList>
            <person name="Buerger M."/>
            <person name="Peterson D."/>
            <person name="Chory J."/>
        </authorList>
    </citation>
    <scope>NUCLEOTIDE SEQUENCE [LARGE SCALE GENOMIC DNA]</scope>
</reference>
<keyword evidence="4" id="KW-0597">Phosphoprotein</keyword>
<dbReference type="AlphaFoldDB" id="A0ABD3BH60"/>
<sequence length="302" mass="33462">MQGDGKNSSGLFDSDFGFSGSVFPSVIGGKDPFDDPFFSRPLGSLFGSSSNFSPDSAVDVQQTRSKGPIIQELDSDDEGEPVEKQNENDGVSDTFRRNRNPLVEHPDDRDIDHGKSSSNGTDHDKEEANKQQHRSVSYQRVTYGGINGAYYTATTSRKTGNDGATVEESRQADRTTGQATHRVSRGLHDKGHSMTRKLDSDGKVDTFQTLHNLNEDELVGFEQAWRSNGDRLLHGWNDAFDFPGNLGSDSRRQSRLASWGGAGFQDQFREDSDRNRLHSVDRNVQSQCSTGKPKKVVRINIE</sequence>
<dbReference type="EMBL" id="JAVIJP010000092">
    <property type="protein sequence ID" value="KAL3616548.1"/>
    <property type="molecule type" value="Genomic_DNA"/>
</dbReference>
<comment type="subcellular location">
    <subcellularLocation>
        <location evidence="1">Cytoplasm</location>
    </subcellularLocation>
</comment>
<proteinExistence type="inferred from homology"/>
<protein>
    <submittedName>
        <fullName evidence="6">Uncharacterized protein</fullName>
    </submittedName>
</protein>